<feature type="compositionally biased region" description="Low complexity" evidence="1">
    <location>
        <begin position="40"/>
        <end position="52"/>
    </location>
</feature>
<evidence type="ECO:0000313" key="3">
    <source>
        <dbReference type="Proteomes" id="UP001165065"/>
    </source>
</evidence>
<evidence type="ECO:0000313" key="2">
    <source>
        <dbReference type="EMBL" id="GMI42430.1"/>
    </source>
</evidence>
<organism evidence="2 3">
    <name type="scientific">Triparma columacea</name>
    <dbReference type="NCBI Taxonomy" id="722753"/>
    <lineage>
        <taxon>Eukaryota</taxon>
        <taxon>Sar</taxon>
        <taxon>Stramenopiles</taxon>
        <taxon>Ochrophyta</taxon>
        <taxon>Bolidophyceae</taxon>
        <taxon>Parmales</taxon>
        <taxon>Triparmaceae</taxon>
        <taxon>Triparma</taxon>
    </lineage>
</organism>
<dbReference type="OrthoDB" id="10613632at2759"/>
<name>A0A9W7GDI9_9STRA</name>
<feature type="region of interest" description="Disordered" evidence="1">
    <location>
        <begin position="31"/>
        <end position="52"/>
    </location>
</feature>
<dbReference type="EMBL" id="BRYA01000171">
    <property type="protein sequence ID" value="GMI42430.1"/>
    <property type="molecule type" value="Genomic_DNA"/>
</dbReference>
<feature type="region of interest" description="Disordered" evidence="1">
    <location>
        <begin position="91"/>
        <end position="118"/>
    </location>
</feature>
<keyword evidence="3" id="KW-1185">Reference proteome</keyword>
<evidence type="ECO:0000256" key="1">
    <source>
        <dbReference type="SAM" id="MobiDB-lite"/>
    </source>
</evidence>
<protein>
    <submittedName>
        <fullName evidence="2">Uncharacterized protein</fullName>
    </submittedName>
</protein>
<reference evidence="3" key="1">
    <citation type="journal article" date="2023" name="Commun. Biol.">
        <title>Genome analysis of Parmales, the sister group of diatoms, reveals the evolutionary specialization of diatoms from phago-mixotrophs to photoautotrophs.</title>
        <authorList>
            <person name="Ban H."/>
            <person name="Sato S."/>
            <person name="Yoshikawa S."/>
            <person name="Yamada K."/>
            <person name="Nakamura Y."/>
            <person name="Ichinomiya M."/>
            <person name="Sato N."/>
            <person name="Blanc-Mathieu R."/>
            <person name="Endo H."/>
            <person name="Kuwata A."/>
            <person name="Ogata H."/>
        </authorList>
    </citation>
    <scope>NUCLEOTIDE SEQUENCE [LARGE SCALE GENOMIC DNA]</scope>
</reference>
<feature type="compositionally biased region" description="Polar residues" evidence="1">
    <location>
        <begin position="91"/>
        <end position="100"/>
    </location>
</feature>
<comment type="caution">
    <text evidence="2">The sequence shown here is derived from an EMBL/GenBank/DDBJ whole genome shotgun (WGS) entry which is preliminary data.</text>
</comment>
<dbReference type="AlphaFoldDB" id="A0A9W7GDI9"/>
<dbReference type="Proteomes" id="UP001165065">
    <property type="component" value="Unassembled WGS sequence"/>
</dbReference>
<gene>
    <name evidence="2" type="ORF">TrCOL_g11609</name>
</gene>
<proteinExistence type="predicted"/>
<sequence>MSTIRVTLGPSASFTLTRSGRWEENEVRIDTKGTYDDSSDLLSSEDPLDTLSSDMKVERHGERVDDGLGEFRELHTDVYNNVVNGMGYDPTYNQGSNTSSAAAAAKPPPPPPTAGGRSVDWDEWMCDGGGGGDEDEGGDVYAGFFGKDEFNNTQTTLGNTTTTLRDTTTANMEHLRIGGQASGSVETSSSPSSLDVAWCKSGGSKKIVGWRSIHPSRSVNTSFMDIGCYKVPDLCGYGTSMDVMGNDVVEEAWDLIRKKLEGIDNVGGVQVTATWGKGTAWVRLAGNLMEVFKEECRSAKVGMGICRLGEWEGEEVEGGENNGGEGEGRRRVRRTVDMGYAVREGIEKTDVTYVMGEGEGGGEGGGITTEDIWRNSGFTARTEFELHRCFRDLGPSGVSFLDLYGDVRVSNARSLAYSDWVRSTGGGWCELDGGLGGGERILVSRGGGDARIKGGEGEVGGEYYRQLNNLRNMGLGKTGGGGGGRGSASQAVVGGFSVGGTGGGKGDDLVDEFNRGIREAYGGREIGSVFGAITRGEGTEEGKGEYYRDLGIDSSMWCGVLSKNNSRTVSWVKELVRDYQELSLGRNRGWLEAEKARGGVGEDMGEVREWLEGWREKIDMGGYEDDEGEGGEDY</sequence>
<accession>A0A9W7GDI9</accession>